<dbReference type="PANTHER" id="PTHR43649:SF33">
    <property type="entry name" value="POLYGALACTURONAN_RHAMNOGALACTURONAN-BINDING PROTEIN YTCQ"/>
    <property type="match status" value="1"/>
</dbReference>
<evidence type="ECO:0000256" key="4">
    <source>
        <dbReference type="ARBA" id="ARBA00022729"/>
    </source>
</evidence>
<dbReference type="Proteomes" id="UP000237682">
    <property type="component" value="Unassembled WGS sequence"/>
</dbReference>
<proteinExistence type="inferred from homology"/>
<evidence type="ECO:0000256" key="1">
    <source>
        <dbReference type="ARBA" id="ARBA00004418"/>
    </source>
</evidence>
<keyword evidence="5" id="KW-0574">Periplasm</keyword>
<evidence type="ECO:0000256" key="9">
    <source>
        <dbReference type="SAM" id="SignalP"/>
    </source>
</evidence>
<evidence type="ECO:0000313" key="11">
    <source>
        <dbReference type="Proteomes" id="UP000237682"/>
    </source>
</evidence>
<evidence type="ECO:0000313" key="10">
    <source>
        <dbReference type="EMBL" id="PRH86308.1"/>
    </source>
</evidence>
<dbReference type="InterPro" id="IPR050490">
    <property type="entry name" value="Bact_solute-bd_prot1"/>
</dbReference>
<keyword evidence="8" id="KW-0449">Lipoprotein</keyword>
<keyword evidence="7" id="KW-0564">Palmitate</keyword>
<evidence type="ECO:0000256" key="7">
    <source>
        <dbReference type="ARBA" id="ARBA00023139"/>
    </source>
</evidence>
<dbReference type="RefSeq" id="WP_105863602.1">
    <property type="nucleotide sequence ID" value="NZ_PUEJ01000006.1"/>
</dbReference>
<evidence type="ECO:0000256" key="3">
    <source>
        <dbReference type="ARBA" id="ARBA00022475"/>
    </source>
</evidence>
<evidence type="ECO:0000256" key="6">
    <source>
        <dbReference type="ARBA" id="ARBA00023136"/>
    </source>
</evidence>
<name>A0A2S9QAD1_9HYPH</name>
<gene>
    <name evidence="10" type="ORF">C5L14_18935</name>
</gene>
<feature type="chain" id="PRO_5015585614" evidence="9">
    <location>
        <begin position="24"/>
        <end position="427"/>
    </location>
</feature>
<evidence type="ECO:0000256" key="8">
    <source>
        <dbReference type="ARBA" id="ARBA00023288"/>
    </source>
</evidence>
<comment type="similarity">
    <text evidence="2">Belongs to the bacterial solute-binding protein 1 family.</text>
</comment>
<dbReference type="Pfam" id="PF01547">
    <property type="entry name" value="SBP_bac_1"/>
    <property type="match status" value="1"/>
</dbReference>
<dbReference type="GO" id="GO:0042597">
    <property type="term" value="C:periplasmic space"/>
    <property type="evidence" value="ECO:0007669"/>
    <property type="project" value="UniProtKB-SubCell"/>
</dbReference>
<accession>A0A2S9QAD1</accession>
<organism evidence="10 11">
    <name type="scientific">Labrys okinawensis</name>
    <dbReference type="NCBI Taxonomy" id="346911"/>
    <lineage>
        <taxon>Bacteria</taxon>
        <taxon>Pseudomonadati</taxon>
        <taxon>Pseudomonadota</taxon>
        <taxon>Alphaproteobacteria</taxon>
        <taxon>Hyphomicrobiales</taxon>
        <taxon>Xanthobacteraceae</taxon>
        <taxon>Labrys</taxon>
    </lineage>
</organism>
<keyword evidence="6" id="KW-0472">Membrane</keyword>
<dbReference type="OrthoDB" id="2515046at2"/>
<dbReference type="SUPFAM" id="SSF53850">
    <property type="entry name" value="Periplasmic binding protein-like II"/>
    <property type="match status" value="1"/>
</dbReference>
<dbReference type="EMBL" id="PUEJ01000006">
    <property type="protein sequence ID" value="PRH86308.1"/>
    <property type="molecule type" value="Genomic_DNA"/>
</dbReference>
<dbReference type="PANTHER" id="PTHR43649">
    <property type="entry name" value="ARABINOSE-BINDING PROTEIN-RELATED"/>
    <property type="match status" value="1"/>
</dbReference>
<dbReference type="AlphaFoldDB" id="A0A2S9QAD1"/>
<comment type="caution">
    <text evidence="10">The sequence shown here is derived from an EMBL/GenBank/DDBJ whole genome shotgun (WGS) entry which is preliminary data.</text>
</comment>
<reference evidence="10 11" key="1">
    <citation type="submission" date="2018-02" db="EMBL/GenBank/DDBJ databases">
        <title>Whole genome sequencing of endophytic bacterium.</title>
        <authorList>
            <person name="Eedara R."/>
            <person name="Podile A.R."/>
        </authorList>
    </citation>
    <scope>NUCLEOTIDE SEQUENCE [LARGE SCALE GENOMIC DNA]</scope>
    <source>
        <strain evidence="10 11">RP1T</strain>
    </source>
</reference>
<evidence type="ECO:0000256" key="2">
    <source>
        <dbReference type="ARBA" id="ARBA00008520"/>
    </source>
</evidence>
<keyword evidence="11" id="KW-1185">Reference proteome</keyword>
<protein>
    <submittedName>
        <fullName evidence="10">ABC transporter substrate-binding protein</fullName>
    </submittedName>
</protein>
<dbReference type="Gene3D" id="3.40.190.10">
    <property type="entry name" value="Periplasmic binding protein-like II"/>
    <property type="match status" value="1"/>
</dbReference>
<sequence length="427" mass="45217">MRKTIGCAALALAAGLHATAASAQSGEIRVWSWDIAAASLKANIEGFNKQYPNVKVTVEDLGNAQVFSKTQAGCAAGGAGLPDVVSIENYKAESYWNQFPDCFADLKPLGYTPEIAGKFADFKRAELEKGEAAYAMPWDSGPVVMYYRRDFYEKAGVDPASIKTWDDFVAAGKKIAAANPGVTMSATDLDGDGTTEWFRMVGNEQGCNYFSADASAVTVNAPACIAVYDKLKQLKDTGTIISAGWSDKIQALKAGKVATIMFGGWYEGTIRTNAPELAGKWGVYRMPSLTADGPRAANIGGSSLAIPAGSKNKEAAFAFVKYALSTDEGQVTMLKAYGLVPSLNSALEDPYVKQGQPYWGNQAIWTDILATLPKIKSTHGTAFLNDAEAALKTVQTKFLGGGYPDAKAALDDAANQISSASGLPVAQ</sequence>
<feature type="signal peptide" evidence="9">
    <location>
        <begin position="1"/>
        <end position="23"/>
    </location>
</feature>
<keyword evidence="3" id="KW-1003">Cell membrane</keyword>
<dbReference type="InterPro" id="IPR006059">
    <property type="entry name" value="SBP"/>
</dbReference>
<evidence type="ECO:0000256" key="5">
    <source>
        <dbReference type="ARBA" id="ARBA00022764"/>
    </source>
</evidence>
<keyword evidence="4 9" id="KW-0732">Signal</keyword>
<comment type="subcellular location">
    <subcellularLocation>
        <location evidence="1">Periplasm</location>
    </subcellularLocation>
</comment>